<protein>
    <submittedName>
        <fullName evidence="1">Uncharacterized protein</fullName>
    </submittedName>
</protein>
<keyword evidence="2" id="KW-1185">Reference proteome</keyword>
<evidence type="ECO:0000313" key="1">
    <source>
        <dbReference type="EMBL" id="KAF9492898.1"/>
    </source>
</evidence>
<organism evidence="1 2">
    <name type="scientific">Pleurotus eryngii</name>
    <name type="common">Boletus of the steppes</name>
    <dbReference type="NCBI Taxonomy" id="5323"/>
    <lineage>
        <taxon>Eukaryota</taxon>
        <taxon>Fungi</taxon>
        <taxon>Dikarya</taxon>
        <taxon>Basidiomycota</taxon>
        <taxon>Agaricomycotina</taxon>
        <taxon>Agaricomycetes</taxon>
        <taxon>Agaricomycetidae</taxon>
        <taxon>Agaricales</taxon>
        <taxon>Pleurotineae</taxon>
        <taxon>Pleurotaceae</taxon>
        <taxon>Pleurotus</taxon>
    </lineage>
</organism>
<reference evidence="1" key="1">
    <citation type="submission" date="2020-11" db="EMBL/GenBank/DDBJ databases">
        <authorList>
            <consortium name="DOE Joint Genome Institute"/>
            <person name="Ahrendt S."/>
            <person name="Riley R."/>
            <person name="Andreopoulos W."/>
            <person name="Labutti K."/>
            <person name="Pangilinan J."/>
            <person name="Ruiz-Duenas F.J."/>
            <person name="Barrasa J.M."/>
            <person name="Sanchez-Garcia M."/>
            <person name="Camarero S."/>
            <person name="Miyauchi S."/>
            <person name="Serrano A."/>
            <person name="Linde D."/>
            <person name="Babiker R."/>
            <person name="Drula E."/>
            <person name="Ayuso-Fernandez I."/>
            <person name="Pacheco R."/>
            <person name="Padilla G."/>
            <person name="Ferreira P."/>
            <person name="Barriuso J."/>
            <person name="Kellner H."/>
            <person name="Castanera R."/>
            <person name="Alfaro M."/>
            <person name="Ramirez L."/>
            <person name="Pisabarro A.G."/>
            <person name="Kuo A."/>
            <person name="Tritt A."/>
            <person name="Lipzen A."/>
            <person name="He G."/>
            <person name="Yan M."/>
            <person name="Ng V."/>
            <person name="Cullen D."/>
            <person name="Martin F."/>
            <person name="Rosso M.-N."/>
            <person name="Henrissat B."/>
            <person name="Hibbett D."/>
            <person name="Martinez A.T."/>
            <person name="Grigoriev I.V."/>
        </authorList>
    </citation>
    <scope>NUCLEOTIDE SEQUENCE</scope>
    <source>
        <strain evidence="1">ATCC 90797</strain>
    </source>
</reference>
<proteinExistence type="predicted"/>
<dbReference type="EMBL" id="MU154593">
    <property type="protein sequence ID" value="KAF9492898.1"/>
    <property type="molecule type" value="Genomic_DNA"/>
</dbReference>
<sequence length="78" mass="8216">MAPRGHHLKTWWTVRCSTPAAVITPAPIIAPAAVITPAPVVTPTPVITPTSAVTLSVVAPAPVPTWSEQVVTMKIQTW</sequence>
<name>A0A9P5ZTJ0_PLEER</name>
<evidence type="ECO:0000313" key="2">
    <source>
        <dbReference type="Proteomes" id="UP000807025"/>
    </source>
</evidence>
<gene>
    <name evidence="1" type="ORF">BDN71DRAFT_1509008</name>
</gene>
<dbReference type="Proteomes" id="UP000807025">
    <property type="component" value="Unassembled WGS sequence"/>
</dbReference>
<accession>A0A9P5ZTJ0</accession>
<comment type="caution">
    <text evidence="1">The sequence shown here is derived from an EMBL/GenBank/DDBJ whole genome shotgun (WGS) entry which is preliminary data.</text>
</comment>
<dbReference type="AlphaFoldDB" id="A0A9P5ZTJ0"/>